<dbReference type="OrthoDB" id="6431331at2759"/>
<dbReference type="Pfam" id="PF00561">
    <property type="entry name" value="Abhydrolase_1"/>
    <property type="match status" value="1"/>
</dbReference>
<keyword evidence="2" id="KW-1133">Transmembrane helix</keyword>
<keyword evidence="5" id="KW-1185">Reference proteome</keyword>
<dbReference type="GO" id="GO:0016787">
    <property type="term" value="F:hydrolase activity"/>
    <property type="evidence" value="ECO:0007669"/>
    <property type="project" value="UniProtKB-KW"/>
</dbReference>
<dbReference type="InterPro" id="IPR000073">
    <property type="entry name" value="AB_hydrolase_1"/>
</dbReference>
<comment type="caution">
    <text evidence="4">The sequence shown here is derived from an EMBL/GenBank/DDBJ whole genome shotgun (WGS) entry which is preliminary data.</text>
</comment>
<evidence type="ECO:0000313" key="4">
    <source>
        <dbReference type="EMBL" id="PON76410.1"/>
    </source>
</evidence>
<dbReference type="PANTHER" id="PTHR43329">
    <property type="entry name" value="EPOXIDE HYDROLASE"/>
    <property type="match status" value="1"/>
</dbReference>
<protein>
    <submittedName>
        <fullName evidence="4">Alpha/beta hydrolase fold</fullName>
    </submittedName>
</protein>
<dbReference type="Gene3D" id="3.40.50.1820">
    <property type="entry name" value="alpha/beta hydrolase"/>
    <property type="match status" value="1"/>
</dbReference>
<evidence type="ECO:0000313" key="5">
    <source>
        <dbReference type="Proteomes" id="UP000237105"/>
    </source>
</evidence>
<feature type="region of interest" description="Disordered" evidence="1">
    <location>
        <begin position="1"/>
        <end position="38"/>
    </location>
</feature>
<dbReference type="AlphaFoldDB" id="A0A2P5DSZ8"/>
<feature type="transmembrane region" description="Helical" evidence="2">
    <location>
        <begin position="46"/>
        <end position="66"/>
    </location>
</feature>
<evidence type="ECO:0000256" key="2">
    <source>
        <dbReference type="SAM" id="Phobius"/>
    </source>
</evidence>
<keyword evidence="4" id="KW-0378">Hydrolase</keyword>
<evidence type="ECO:0000256" key="1">
    <source>
        <dbReference type="SAM" id="MobiDB-lite"/>
    </source>
</evidence>
<reference evidence="5" key="1">
    <citation type="submission" date="2016-06" db="EMBL/GenBank/DDBJ databases">
        <title>Parallel loss of symbiosis genes in relatives of nitrogen-fixing non-legume Parasponia.</title>
        <authorList>
            <person name="Van Velzen R."/>
            <person name="Holmer R."/>
            <person name="Bu F."/>
            <person name="Rutten L."/>
            <person name="Van Zeijl A."/>
            <person name="Liu W."/>
            <person name="Santuari L."/>
            <person name="Cao Q."/>
            <person name="Sharma T."/>
            <person name="Shen D."/>
            <person name="Roswanjaya Y."/>
            <person name="Wardhani T."/>
            <person name="Kalhor M.S."/>
            <person name="Jansen J."/>
            <person name="Van den Hoogen J."/>
            <person name="Gungor B."/>
            <person name="Hartog M."/>
            <person name="Hontelez J."/>
            <person name="Verver J."/>
            <person name="Yang W.-C."/>
            <person name="Schijlen E."/>
            <person name="Repin R."/>
            <person name="Schilthuizen M."/>
            <person name="Schranz E."/>
            <person name="Heidstra R."/>
            <person name="Miyata K."/>
            <person name="Fedorova E."/>
            <person name="Kohlen W."/>
            <person name="Bisseling T."/>
            <person name="Smit S."/>
            <person name="Geurts R."/>
        </authorList>
    </citation>
    <scope>NUCLEOTIDE SEQUENCE [LARGE SCALE GENOMIC DNA]</scope>
    <source>
        <strain evidence="5">cv. WU1-14</strain>
    </source>
</reference>
<feature type="domain" description="AB hydrolase-1" evidence="3">
    <location>
        <begin position="121"/>
        <end position="303"/>
    </location>
</feature>
<dbReference type="InterPro" id="IPR029058">
    <property type="entry name" value="AB_hydrolase_fold"/>
</dbReference>
<name>A0A2P5DSZ8_PARAD</name>
<sequence>MAIITEEEEDHHEPKQSQKKTVETQKPSSSSTSSGKTRKSEAANPFAFWFYFTVIVSLITLVFISFNSISPQDPKSWFLSLPTSLRQHYSTGRNIKVQTHSNQSPIEVFTFEQGPVASENVVLIHGLGLSSYSFRETIRSLGAKGVHAVVIDLPGNGFSDKSVTEVGAGPSGVLGRFWDVYGEIQENGLFSAFDEIVATGQIPYKEIEARMSSKRKVVKPIELDPEEIGKVLGQVIETLGLAPVHLVLHDSALGMSANWILENSKTVRSVTLIDTDPRSKSALPLWILEMPVIRELVLGFSYGYSLLIKSCCSKGISAIDLNAHRVLLKSKDARRAVVGMGKKLNYSFDISEWSGSDELKGVPLQVLWSNSWSKEWTEEGRRVADILPQATFVTHSGGRWPQEDAADQVVQSIIQFVSSLPPTVRKIEEEPIPEHIQKMLDEAKNNGGDHHHHHHGHGGHDHHHGSHGHVHEAGYVDAYGLGHGHGAHGW</sequence>
<proteinExistence type="predicted"/>
<keyword evidence="2" id="KW-0472">Membrane</keyword>
<organism evidence="4 5">
    <name type="scientific">Parasponia andersonii</name>
    <name type="common">Sponia andersonii</name>
    <dbReference type="NCBI Taxonomy" id="3476"/>
    <lineage>
        <taxon>Eukaryota</taxon>
        <taxon>Viridiplantae</taxon>
        <taxon>Streptophyta</taxon>
        <taxon>Embryophyta</taxon>
        <taxon>Tracheophyta</taxon>
        <taxon>Spermatophyta</taxon>
        <taxon>Magnoliopsida</taxon>
        <taxon>eudicotyledons</taxon>
        <taxon>Gunneridae</taxon>
        <taxon>Pentapetalae</taxon>
        <taxon>rosids</taxon>
        <taxon>fabids</taxon>
        <taxon>Rosales</taxon>
        <taxon>Cannabaceae</taxon>
        <taxon>Parasponia</taxon>
    </lineage>
</organism>
<keyword evidence="2" id="KW-0812">Transmembrane</keyword>
<dbReference type="Proteomes" id="UP000237105">
    <property type="component" value="Unassembled WGS sequence"/>
</dbReference>
<feature type="compositionally biased region" description="Basic residues" evidence="1">
    <location>
        <begin position="450"/>
        <end position="468"/>
    </location>
</feature>
<accession>A0A2P5DSZ8</accession>
<dbReference type="EMBL" id="JXTB01000018">
    <property type="protein sequence ID" value="PON76410.1"/>
    <property type="molecule type" value="Genomic_DNA"/>
</dbReference>
<feature type="region of interest" description="Disordered" evidence="1">
    <location>
        <begin position="443"/>
        <end position="469"/>
    </location>
</feature>
<feature type="compositionally biased region" description="Low complexity" evidence="1">
    <location>
        <begin position="24"/>
        <end position="35"/>
    </location>
</feature>
<evidence type="ECO:0000259" key="3">
    <source>
        <dbReference type="Pfam" id="PF00561"/>
    </source>
</evidence>
<feature type="compositionally biased region" description="Acidic residues" evidence="1">
    <location>
        <begin position="1"/>
        <end position="10"/>
    </location>
</feature>
<gene>
    <name evidence="4" type="ORF">PanWU01x14_034640</name>
</gene>
<dbReference type="STRING" id="3476.A0A2P5DSZ8"/>
<dbReference type="SUPFAM" id="SSF53474">
    <property type="entry name" value="alpha/beta-Hydrolases"/>
    <property type="match status" value="1"/>
</dbReference>
<feature type="compositionally biased region" description="Basic and acidic residues" evidence="1">
    <location>
        <begin position="11"/>
        <end position="23"/>
    </location>
</feature>